<gene>
    <name evidence="2" type="ORF">KDW_07790</name>
</gene>
<sequence length="256" mass="27592">MEQHEHTRITIHVVPMDQLNLHVITGAEITTTIPPSKHKVIADLMASVRAAIINAQSVLMAINRVHAPDPLITATALMKPVLISQDTVIVLPMAIVLMMGVLADPVMAIALPTVIVLMMGILADPVMAVVLPMAIVLMMGILADPVMAVVLPMAIVLMMGILADPVMAVVLPMAIAQVRDMVIAAVLVKLPIIQKDVRDLDRKRQIPLHQPSPNIRLARAGLHAIHVRTRKPMGVAIHANPFAHVLKLHVLPIHAG</sequence>
<evidence type="ECO:0000313" key="3">
    <source>
        <dbReference type="Proteomes" id="UP000326912"/>
    </source>
</evidence>
<reference evidence="2 3" key="1">
    <citation type="submission" date="2019-10" db="EMBL/GenBank/DDBJ databases">
        <title>Dictyobacter vulcani sp. nov., within the class Ktedonobacteria, isolated from soil of volcanic Mt. Zao.</title>
        <authorList>
            <person name="Zheng Y."/>
            <person name="Wang C.M."/>
            <person name="Sakai Y."/>
            <person name="Abe K."/>
            <person name="Yokota A."/>
            <person name="Yabe S."/>
        </authorList>
    </citation>
    <scope>NUCLEOTIDE SEQUENCE [LARGE SCALE GENOMIC DNA]</scope>
    <source>
        <strain evidence="2 3">W12</strain>
    </source>
</reference>
<accession>A0A5J4KJK8</accession>
<name>A0A5J4KJK8_9CHLR</name>
<feature type="transmembrane region" description="Helical" evidence="1">
    <location>
        <begin position="88"/>
        <end position="109"/>
    </location>
</feature>
<feature type="transmembrane region" description="Helical" evidence="1">
    <location>
        <begin position="146"/>
        <end position="163"/>
    </location>
</feature>
<comment type="caution">
    <text evidence="2">The sequence shown here is derived from an EMBL/GenBank/DDBJ whole genome shotgun (WGS) entry which is preliminary data.</text>
</comment>
<keyword evidence="1" id="KW-0472">Membrane</keyword>
<dbReference type="EMBL" id="BKZW01000001">
    <property type="protein sequence ID" value="GER86617.1"/>
    <property type="molecule type" value="Genomic_DNA"/>
</dbReference>
<dbReference type="AlphaFoldDB" id="A0A5J4KJK8"/>
<feature type="transmembrane region" description="Helical" evidence="1">
    <location>
        <begin position="115"/>
        <end position="139"/>
    </location>
</feature>
<evidence type="ECO:0000313" key="2">
    <source>
        <dbReference type="EMBL" id="GER86617.1"/>
    </source>
</evidence>
<keyword evidence="1" id="KW-0812">Transmembrane</keyword>
<organism evidence="2 3">
    <name type="scientific">Dictyobacter vulcani</name>
    <dbReference type="NCBI Taxonomy" id="2607529"/>
    <lineage>
        <taxon>Bacteria</taxon>
        <taxon>Bacillati</taxon>
        <taxon>Chloroflexota</taxon>
        <taxon>Ktedonobacteria</taxon>
        <taxon>Ktedonobacterales</taxon>
        <taxon>Dictyobacteraceae</taxon>
        <taxon>Dictyobacter</taxon>
    </lineage>
</organism>
<keyword evidence="1" id="KW-1133">Transmembrane helix</keyword>
<evidence type="ECO:0000256" key="1">
    <source>
        <dbReference type="SAM" id="Phobius"/>
    </source>
</evidence>
<protein>
    <submittedName>
        <fullName evidence="2">Uncharacterized protein</fullName>
    </submittedName>
</protein>
<proteinExistence type="predicted"/>
<dbReference type="Proteomes" id="UP000326912">
    <property type="component" value="Unassembled WGS sequence"/>
</dbReference>
<keyword evidence="3" id="KW-1185">Reference proteome</keyword>